<dbReference type="Proteomes" id="UP000299102">
    <property type="component" value="Unassembled WGS sequence"/>
</dbReference>
<keyword evidence="2" id="KW-1185">Reference proteome</keyword>
<dbReference type="AlphaFoldDB" id="A0A4C1W632"/>
<evidence type="ECO:0000313" key="1">
    <source>
        <dbReference type="EMBL" id="GBP46370.1"/>
    </source>
</evidence>
<proteinExistence type="predicted"/>
<accession>A0A4C1W632</accession>
<protein>
    <submittedName>
        <fullName evidence="1">Uncharacterized protein</fullName>
    </submittedName>
</protein>
<comment type="caution">
    <text evidence="1">The sequence shown here is derived from an EMBL/GenBank/DDBJ whole genome shotgun (WGS) entry which is preliminary data.</text>
</comment>
<evidence type="ECO:0000313" key="2">
    <source>
        <dbReference type="Proteomes" id="UP000299102"/>
    </source>
</evidence>
<organism evidence="1 2">
    <name type="scientific">Eumeta variegata</name>
    <name type="common">Bagworm moth</name>
    <name type="synonym">Eumeta japonica</name>
    <dbReference type="NCBI Taxonomy" id="151549"/>
    <lineage>
        <taxon>Eukaryota</taxon>
        <taxon>Metazoa</taxon>
        <taxon>Ecdysozoa</taxon>
        <taxon>Arthropoda</taxon>
        <taxon>Hexapoda</taxon>
        <taxon>Insecta</taxon>
        <taxon>Pterygota</taxon>
        <taxon>Neoptera</taxon>
        <taxon>Endopterygota</taxon>
        <taxon>Lepidoptera</taxon>
        <taxon>Glossata</taxon>
        <taxon>Ditrysia</taxon>
        <taxon>Tineoidea</taxon>
        <taxon>Psychidae</taxon>
        <taxon>Oiketicinae</taxon>
        <taxon>Eumeta</taxon>
    </lineage>
</organism>
<reference evidence="1 2" key="1">
    <citation type="journal article" date="2019" name="Commun. Biol.">
        <title>The bagworm genome reveals a unique fibroin gene that provides high tensile strength.</title>
        <authorList>
            <person name="Kono N."/>
            <person name="Nakamura H."/>
            <person name="Ohtoshi R."/>
            <person name="Tomita M."/>
            <person name="Numata K."/>
            <person name="Arakawa K."/>
        </authorList>
    </citation>
    <scope>NUCLEOTIDE SEQUENCE [LARGE SCALE GENOMIC DNA]</scope>
</reference>
<gene>
    <name evidence="1" type="ORF">EVAR_36349_1</name>
</gene>
<name>A0A4C1W632_EUMVA</name>
<sequence length="113" mass="13423">MRIRAIVSISRRPTAFERGRTAAQALFTKQTSPIIHSRLRIVLTGLRKYRCNVRVRRLRSDQGSRHSIDSSVYVVEMCVHNAYWFRCAYTIGYFNFDRSEADKTFLYRKRDKK</sequence>
<dbReference type="EMBL" id="BGZK01000482">
    <property type="protein sequence ID" value="GBP46370.1"/>
    <property type="molecule type" value="Genomic_DNA"/>
</dbReference>